<sequence>MKLLLERLGYGKWALAILKKEDRPLNKELLGELVNQYYQQQTNTKEKLLGSRHMLDEMAARLEGAALVDITVLGRARLYKVSSLGEELISFIQTSQK</sequence>
<evidence type="ECO:0000313" key="1">
    <source>
        <dbReference type="EMBL" id="MFC5651013.1"/>
    </source>
</evidence>
<dbReference type="Proteomes" id="UP001596047">
    <property type="component" value="Unassembled WGS sequence"/>
</dbReference>
<evidence type="ECO:0008006" key="3">
    <source>
        <dbReference type="Google" id="ProtNLM"/>
    </source>
</evidence>
<name>A0ABW0VYP6_9BACL</name>
<proteinExistence type="predicted"/>
<comment type="caution">
    <text evidence="1">The sequence shown here is derived from an EMBL/GenBank/DDBJ whole genome shotgun (WGS) entry which is preliminary data.</text>
</comment>
<keyword evidence="2" id="KW-1185">Reference proteome</keyword>
<accession>A0ABW0VYP6</accession>
<dbReference type="RefSeq" id="WP_379189609.1">
    <property type="nucleotide sequence ID" value="NZ_JBHSOW010000066.1"/>
</dbReference>
<reference evidence="2" key="1">
    <citation type="journal article" date="2019" name="Int. J. Syst. Evol. Microbiol.">
        <title>The Global Catalogue of Microorganisms (GCM) 10K type strain sequencing project: providing services to taxonomists for standard genome sequencing and annotation.</title>
        <authorList>
            <consortium name="The Broad Institute Genomics Platform"/>
            <consortium name="The Broad Institute Genome Sequencing Center for Infectious Disease"/>
            <person name="Wu L."/>
            <person name="Ma J."/>
        </authorList>
    </citation>
    <scope>NUCLEOTIDE SEQUENCE [LARGE SCALE GENOMIC DNA]</scope>
    <source>
        <strain evidence="2">CGMCC 1.3240</strain>
    </source>
</reference>
<dbReference type="EMBL" id="JBHSOW010000066">
    <property type="protein sequence ID" value="MFC5651013.1"/>
    <property type="molecule type" value="Genomic_DNA"/>
</dbReference>
<evidence type="ECO:0000313" key="2">
    <source>
        <dbReference type="Proteomes" id="UP001596047"/>
    </source>
</evidence>
<gene>
    <name evidence="1" type="ORF">ACFPYJ_18255</name>
</gene>
<organism evidence="1 2">
    <name type="scientific">Paenibacillus solisilvae</name>
    <dbReference type="NCBI Taxonomy" id="2486751"/>
    <lineage>
        <taxon>Bacteria</taxon>
        <taxon>Bacillati</taxon>
        <taxon>Bacillota</taxon>
        <taxon>Bacilli</taxon>
        <taxon>Bacillales</taxon>
        <taxon>Paenibacillaceae</taxon>
        <taxon>Paenibacillus</taxon>
    </lineage>
</organism>
<protein>
    <recommendedName>
        <fullName evidence="3">DNA-binding protein</fullName>
    </recommendedName>
</protein>